<accession>A0A5R9G780</accession>
<dbReference type="InterPro" id="IPR004798">
    <property type="entry name" value="CAX-like"/>
</dbReference>
<dbReference type="InterPro" id="IPR004837">
    <property type="entry name" value="NaCa_Exmemb"/>
</dbReference>
<feature type="transmembrane region" description="Helical" evidence="9">
    <location>
        <begin position="87"/>
        <end position="111"/>
    </location>
</feature>
<feature type="transmembrane region" description="Helical" evidence="9">
    <location>
        <begin position="161"/>
        <end position="181"/>
    </location>
</feature>
<keyword evidence="8 9" id="KW-0472">Membrane</keyword>
<keyword evidence="9" id="KW-0050">Antiport</keyword>
<name>A0A5R9G780_9BACL</name>
<dbReference type="EMBL" id="VCIW01000016">
    <property type="protein sequence ID" value="TLS50236.1"/>
    <property type="molecule type" value="Genomic_DNA"/>
</dbReference>
<keyword evidence="6 9" id="KW-1133">Transmembrane helix</keyword>
<gene>
    <name evidence="11" type="primary">cax</name>
    <name evidence="11" type="ORF">FE782_21460</name>
</gene>
<keyword evidence="4 9" id="KW-0812">Transmembrane</keyword>
<proteinExistence type="inferred from homology"/>
<comment type="caution">
    <text evidence="9">Lacks conserved residue(s) required for the propagation of feature annotation.</text>
</comment>
<comment type="similarity">
    <text evidence="9">Belongs to the Ca(2+):cation antiporter (CaCA) (TC 2.A.19) family.</text>
</comment>
<keyword evidence="7 9" id="KW-0406">Ion transport</keyword>
<reference evidence="11 12" key="1">
    <citation type="submission" date="2019-05" db="EMBL/GenBank/DDBJ databases">
        <authorList>
            <person name="Narsing Rao M.P."/>
            <person name="Li W.J."/>
        </authorList>
    </citation>
    <scope>NUCLEOTIDE SEQUENCE [LARGE SCALE GENOMIC DNA]</scope>
    <source>
        <strain evidence="11 12">SYSU_K30003</strain>
    </source>
</reference>
<dbReference type="InterPro" id="IPR044880">
    <property type="entry name" value="NCX_ion-bd_dom_sf"/>
</dbReference>
<dbReference type="Pfam" id="PF01699">
    <property type="entry name" value="Na_Ca_ex"/>
    <property type="match status" value="2"/>
</dbReference>
<comment type="caution">
    <text evidence="11">The sequence shown here is derived from an EMBL/GenBank/DDBJ whole genome shotgun (WGS) entry which is preliminary data.</text>
</comment>
<evidence type="ECO:0000256" key="6">
    <source>
        <dbReference type="ARBA" id="ARBA00022989"/>
    </source>
</evidence>
<dbReference type="AlphaFoldDB" id="A0A5R9G780"/>
<dbReference type="RefSeq" id="WP_138196390.1">
    <property type="nucleotide sequence ID" value="NZ_VCIW01000016.1"/>
</dbReference>
<keyword evidence="3 9" id="KW-0109">Calcium transport</keyword>
<evidence type="ECO:0000256" key="7">
    <source>
        <dbReference type="ARBA" id="ARBA00023065"/>
    </source>
</evidence>
<dbReference type="GO" id="GO:0016020">
    <property type="term" value="C:membrane"/>
    <property type="evidence" value="ECO:0007669"/>
    <property type="project" value="InterPro"/>
</dbReference>
<feature type="transmembrane region" description="Helical" evidence="9">
    <location>
        <begin position="241"/>
        <end position="263"/>
    </location>
</feature>
<feature type="transmembrane region" description="Helical" evidence="9">
    <location>
        <begin position="31"/>
        <end position="48"/>
    </location>
</feature>
<dbReference type="GO" id="GO:0012505">
    <property type="term" value="C:endomembrane system"/>
    <property type="evidence" value="ECO:0007669"/>
    <property type="project" value="UniProtKB-SubCell"/>
</dbReference>
<dbReference type="OrthoDB" id="9776105at2"/>
<dbReference type="NCBIfam" id="TIGR00846">
    <property type="entry name" value="caca2"/>
    <property type="match status" value="1"/>
</dbReference>
<evidence type="ECO:0000259" key="10">
    <source>
        <dbReference type="Pfam" id="PF01699"/>
    </source>
</evidence>
<organism evidence="11 12">
    <name type="scientific">Paenibacillus antri</name>
    <dbReference type="NCBI Taxonomy" id="2582848"/>
    <lineage>
        <taxon>Bacteria</taxon>
        <taxon>Bacillati</taxon>
        <taxon>Bacillota</taxon>
        <taxon>Bacilli</taxon>
        <taxon>Bacillales</taxon>
        <taxon>Paenibacillaceae</taxon>
        <taxon>Paenibacillus</taxon>
    </lineage>
</organism>
<keyword evidence="2 9" id="KW-0813">Transport</keyword>
<evidence type="ECO:0000313" key="12">
    <source>
        <dbReference type="Proteomes" id="UP000309676"/>
    </source>
</evidence>
<sequence length="352" mass="37794">MGNRLFFILLAAGLPLSIVGSLLHWEPTMLFVIYCVTIIALASYMGRATESLAIVSGPRIGGLLNATFGNAVELIISIFALKAGLVGVVLASLTGSVLGNLLLVAGLSFFVGGLKFKRQEFSVYDARHNSGLLMFAVIVAFVIPEVFSMNMPERETMNLSIGVSAVLIVLYLAALFFKLVTHRGVYAVEGEDEGHHDEKPEWSKGVAMLVLGLATVAVAYVSENLVHTFESVAHRFGWSELFIGVIIVAIVGNAAEHASAIIFAFKNKMNIAVEIAVGSTLQIAMFVAPVLVFVSLFFETPMPLVFSLPELIAMATAVLLTIAITNDGDTNWFEGLTLLGAYLIMGIGFFLL</sequence>
<evidence type="ECO:0000256" key="8">
    <source>
        <dbReference type="ARBA" id="ARBA00023136"/>
    </source>
</evidence>
<dbReference type="Gene3D" id="1.20.1420.30">
    <property type="entry name" value="NCX, central ion-binding region"/>
    <property type="match status" value="1"/>
</dbReference>
<feature type="transmembrane region" description="Helical" evidence="9">
    <location>
        <begin position="132"/>
        <end position="149"/>
    </location>
</feature>
<feature type="transmembrane region" description="Helical" evidence="9">
    <location>
        <begin position="275"/>
        <end position="298"/>
    </location>
</feature>
<comment type="function">
    <text evidence="9">Ca(+)/H(+) antiporter that extrudes calcium in exchange for external protons.</text>
</comment>
<keyword evidence="12" id="KW-1185">Reference proteome</keyword>
<feature type="transmembrane region" description="Helical" evidence="9">
    <location>
        <begin position="202"/>
        <end position="221"/>
    </location>
</feature>
<dbReference type="GO" id="GO:0015369">
    <property type="term" value="F:calcium:proton antiporter activity"/>
    <property type="evidence" value="ECO:0007669"/>
    <property type="project" value="UniProtKB-UniRule"/>
</dbReference>
<evidence type="ECO:0000256" key="2">
    <source>
        <dbReference type="ARBA" id="ARBA00022448"/>
    </source>
</evidence>
<evidence type="ECO:0000256" key="1">
    <source>
        <dbReference type="ARBA" id="ARBA00004127"/>
    </source>
</evidence>
<evidence type="ECO:0000256" key="3">
    <source>
        <dbReference type="ARBA" id="ARBA00022568"/>
    </source>
</evidence>
<dbReference type="PANTHER" id="PTHR31503:SF22">
    <property type="entry name" value="VACUOLAR CALCIUM ION TRANSPORTER"/>
    <property type="match status" value="1"/>
</dbReference>
<feature type="transmembrane region" description="Helical" evidence="9">
    <location>
        <begin position="332"/>
        <end position="351"/>
    </location>
</feature>
<feature type="transmembrane region" description="Helical" evidence="9">
    <location>
        <begin position="304"/>
        <end position="325"/>
    </location>
</feature>
<evidence type="ECO:0000256" key="9">
    <source>
        <dbReference type="RuleBase" id="RU365028"/>
    </source>
</evidence>
<dbReference type="GO" id="GO:0006874">
    <property type="term" value="P:intracellular calcium ion homeostasis"/>
    <property type="evidence" value="ECO:0007669"/>
    <property type="project" value="TreeGrafter"/>
</dbReference>
<evidence type="ECO:0000313" key="11">
    <source>
        <dbReference type="EMBL" id="TLS50236.1"/>
    </source>
</evidence>
<dbReference type="NCBIfam" id="TIGR00378">
    <property type="entry name" value="cax"/>
    <property type="match status" value="1"/>
</dbReference>
<evidence type="ECO:0000256" key="4">
    <source>
        <dbReference type="ARBA" id="ARBA00022692"/>
    </source>
</evidence>
<dbReference type="Proteomes" id="UP000309676">
    <property type="component" value="Unassembled WGS sequence"/>
</dbReference>
<feature type="domain" description="Sodium/calcium exchanger membrane region" evidence="10">
    <location>
        <begin position="28"/>
        <end position="179"/>
    </location>
</feature>
<protein>
    <recommendedName>
        <fullName evidence="9">Ca(2+)/H(+) antiporter</fullName>
    </recommendedName>
</protein>
<dbReference type="PANTHER" id="PTHR31503">
    <property type="entry name" value="VACUOLAR CALCIUM ION TRANSPORTER"/>
    <property type="match status" value="1"/>
</dbReference>
<comment type="subcellular location">
    <subcellularLocation>
        <location evidence="1">Endomembrane system</location>
        <topology evidence="1">Multi-pass membrane protein</topology>
    </subcellularLocation>
</comment>
<feature type="transmembrane region" description="Helical" evidence="9">
    <location>
        <begin position="60"/>
        <end position="81"/>
    </location>
</feature>
<keyword evidence="5 9" id="KW-0106">Calcium</keyword>
<dbReference type="InterPro" id="IPR004713">
    <property type="entry name" value="CaH_exchang"/>
</dbReference>
<evidence type="ECO:0000256" key="5">
    <source>
        <dbReference type="ARBA" id="ARBA00022837"/>
    </source>
</evidence>
<feature type="domain" description="Sodium/calcium exchanger membrane region" evidence="10">
    <location>
        <begin position="207"/>
        <end position="345"/>
    </location>
</feature>